<dbReference type="RefSeq" id="XP_028874199.1">
    <property type="nucleotide sequence ID" value="XM_029020702.1"/>
</dbReference>
<dbReference type="Proteomes" id="UP000186176">
    <property type="component" value="Unassembled WGS sequence"/>
</dbReference>
<dbReference type="PROSITE" id="PS50016">
    <property type="entry name" value="ZF_PHD_2"/>
    <property type="match status" value="3"/>
</dbReference>
<dbReference type="Gene3D" id="3.40.50.300">
    <property type="entry name" value="P-loop containing nucleotide triphosphate hydrolases"/>
    <property type="match status" value="1"/>
</dbReference>
<evidence type="ECO:0000256" key="3">
    <source>
        <dbReference type="ARBA" id="ARBA00022801"/>
    </source>
</evidence>
<evidence type="ECO:0000259" key="8">
    <source>
        <dbReference type="PROSITE" id="PS50016"/>
    </source>
</evidence>
<evidence type="ECO:0000256" key="1">
    <source>
        <dbReference type="ARBA" id="ARBA00022723"/>
    </source>
</evidence>
<feature type="region of interest" description="Disordered" evidence="7">
    <location>
        <begin position="1891"/>
        <end position="1913"/>
    </location>
</feature>
<dbReference type="SMART" id="SM00184">
    <property type="entry name" value="RING"/>
    <property type="match status" value="3"/>
</dbReference>
<keyword evidence="4" id="KW-0862">Zinc</keyword>
<evidence type="ECO:0000313" key="12">
    <source>
        <dbReference type="EMBL" id="OII72818.1"/>
    </source>
</evidence>
<dbReference type="GO" id="GO:0005524">
    <property type="term" value="F:ATP binding"/>
    <property type="evidence" value="ECO:0007669"/>
    <property type="project" value="InterPro"/>
</dbReference>
<dbReference type="GeneID" id="39980481"/>
<dbReference type="InterPro" id="IPR014001">
    <property type="entry name" value="Helicase_ATP-bd"/>
</dbReference>
<dbReference type="Pfam" id="PF00628">
    <property type="entry name" value="PHD"/>
    <property type="match status" value="1"/>
</dbReference>
<keyword evidence="2 5" id="KW-0863">Zinc-finger</keyword>
<dbReference type="Pfam" id="PF00271">
    <property type="entry name" value="Helicase_C"/>
    <property type="match status" value="1"/>
</dbReference>
<evidence type="ECO:0000259" key="11">
    <source>
        <dbReference type="PROSITE" id="PS51194"/>
    </source>
</evidence>
<dbReference type="EMBL" id="LRBP01000019">
    <property type="protein sequence ID" value="OII72818.1"/>
    <property type="molecule type" value="Genomic_DNA"/>
</dbReference>
<feature type="compositionally biased region" description="Polar residues" evidence="7">
    <location>
        <begin position="2071"/>
        <end position="2080"/>
    </location>
</feature>
<feature type="compositionally biased region" description="Polar residues" evidence="7">
    <location>
        <begin position="2098"/>
        <end position="2108"/>
    </location>
</feature>
<dbReference type="PANTHER" id="PTHR10799">
    <property type="entry name" value="SNF2/RAD54 HELICASE FAMILY"/>
    <property type="match status" value="1"/>
</dbReference>
<dbReference type="InterPro" id="IPR027417">
    <property type="entry name" value="P-loop_NTPase"/>
</dbReference>
<dbReference type="CDD" id="cd15489">
    <property type="entry name" value="PHD_SF"/>
    <property type="match status" value="1"/>
</dbReference>
<name>A0A1J4MEY9_9CRYT</name>
<feature type="region of interest" description="Disordered" evidence="7">
    <location>
        <begin position="1224"/>
        <end position="1285"/>
    </location>
</feature>
<dbReference type="PROSITE" id="PS50089">
    <property type="entry name" value="ZF_RING_2"/>
    <property type="match status" value="1"/>
</dbReference>
<evidence type="ECO:0000313" key="13">
    <source>
        <dbReference type="Proteomes" id="UP000186176"/>
    </source>
</evidence>
<dbReference type="GO" id="GO:0016787">
    <property type="term" value="F:hydrolase activity"/>
    <property type="evidence" value="ECO:0007669"/>
    <property type="project" value="UniProtKB-KW"/>
</dbReference>
<sequence length="2143" mass="236616">MARQGKGLRRYCDICRDGDTDLRCNQCGKVFHFDCLRNCNLIGSDTEIDEESFCCPDCKNNEDFCYICQENETGDIMLYCDGCPKSAHLGCLGLEEEPDSPTWYCPNCDNDSGPGKHKNKQIGDVRTLGGTKKTNDETDINSDSCYVCQKGGKLLGCDFCTYSYHPKCIETEVFAFDGDKWKCPVCRGEDPLKNMRHKRMTKSERYKLSQQWQNCIKKQIKQSSINRDVFLWENRQAISPFVSRKVLERLKKNAETYRKSNLNQQQNLSSSIASNKKRRIRKIQDDDAASDSNSDFEVDFSESNRLDSSSDLENPALSHHAKDGANFSEFMDAPKYREAHIKAKEMSLQILSEGIELKDYQRYGVHWLLCAFSIKGGAILADEMGLGKTIQTLTFLACLKALGITGPHLIVVPLSTVGNWAREARRFTPGLTLTKICGSRWEREHAMMDPVASDGLYDLYITTYETVVTEESFFVDNFRWQCIVLDEAHRIKNEGGRIRHSMDRVSGSMRVLLTGTPLQNSLKELFTLLNFLYPDILQDSEIFEKIFQMKDITKSANNSVSSGGNGNRGSDDDENIDDLDALGIKVDSKRVKLFHCLLQKLLLRRTKDLVIKLPDKIIRDIWLPLSPSGWQWYKRLLDVGNVHGDVSFRKLLGLVIKMRICCSHPRGLVARSSQLDKLFNVFAEASPDLLSEVTDDAYKLKSSFGWEHVKGSSKLFFLDKLLMQLHRENCKYIPNYKESHDKYTREQIRSIKSRIFELRNKGGTASGVGSASGGSSSSSSASGSSSSNNTKEKDSKTSKDNTINEILSFEDSYQVTDEFEESFKNPNFKDIYSQYMYDKWSKKAEEKVKIESSESTLNSEKNEGDDKEIVKMDVDTINNNSNNINSEVKAENNISNSESNIMGDTQQVPINPNSDGGSRKCKMHKILIFTQFQLILDELENYCLWRGWQYMRLDGSTNKLIRELDIREFGLPDNYVLVYLICTRAGGLGINLVSANHVVMYDEDWNPFVDLQAVDRAHRIGQTRDVCIWKLVTEWSVEERMVFGREQKLKLDKMIIKGSARDDNQTESVDVHSKVFDNDHFVAEEKLSAEEVTKLIRYGRRALLHLGDTSKLFGLNLEALMDRKRVPIPDEDVLMQKEEEEKGDDVQNVISGEDGQQVTLKADEEVDITDILCDEMDDNPGATTGGGLGNCGGENSNAINGSSLTKTMSNVNVSPSDEVLDSAGNNITSQTVGNTSINISPTTSGGDDDSLWRSKRTRKPPPPVYNPLHWEMKSRSNEDKKPTLKHERSCFRCGQAKLECSNSGNKDKANSNLNGNINSSNSGSTAGAVAGAGCCGSPPNYGDVSNNGNGSSNSNNSTTGKDTNSKDSSANSSSSSSQAGGSSKSSGSIAQVDEYMKKMGLINCNRCPKSYHWSQCLGLDKVPPRTWICPWHECCLCFRRATQAGGLLIHCSECPTTFCIDCFPPEYARHQVLDSFFENLNKRGWNVSRDSMILFLCSKCKALQQQEIRKKLSRQQLLEEQQRRRKMNEQLKSDVLKSGQKNLDQFAYLGPNSGNRTSPYLSGRKRNIEAAWKLTESLIRKGFERLFPPLLYKLQQEYIQENAKHEAAILAAATNGANGETDPDLEKQIGGLRKSPWMRPPGEWLRLCDNCLLPFHDVSGCPYPLEVVKVSVPSGVTQIDVQTGQPLQLADGTKIASMEEFILLSKNGGVDSKFQTRSYCSLCGLSGRMHTRRSCPLLPDEAEQEYEKRQAVLDNFIQTLNTFHVEFPLELTDPEKITGGWESYRKATQKIAEEFLRDCFLSCNLHKIITPSGTAYIGRQNVARSVVYGTPGTGMGQVQGSSNILGVGNIHLQAGIGGMNNVGSGLLIHEGHNGGIPSSAMAYLGIGGGSSSNSRNSKQTSGRGDQSGIGGFTGCSIPTSSTMSAAAAAIQQRMNDAAVSLARARYAAAAAAAAVSVAGFRHPQPILPFPMVQTTAPPHPYSIFSSGNPVSAAAAAVAAASTPLFFGVSNPNMAAAAVAAARANMLVGANMAASVAAAASATNANTSFSTSNSSSQSLGSKKRAIDALKTENSNGNMINQGTSSTNISNSSNGGFTETVKNTSISVDSPPNKIKVIDNSSNDNNGNSEFIMDLPVSSSPNQNS</sequence>
<keyword evidence="3" id="KW-0378">Hydrolase</keyword>
<dbReference type="InterPro" id="IPR011011">
    <property type="entry name" value="Znf_FYVE_PHD"/>
</dbReference>
<feature type="compositionally biased region" description="Polar residues" evidence="7">
    <location>
        <begin position="1224"/>
        <end position="1245"/>
    </location>
</feature>
<evidence type="ECO:0000256" key="7">
    <source>
        <dbReference type="SAM" id="MobiDB-lite"/>
    </source>
</evidence>
<dbReference type="Gene3D" id="3.30.40.10">
    <property type="entry name" value="Zinc/RING finger domain, C3HC4 (zinc finger)"/>
    <property type="match status" value="4"/>
</dbReference>
<dbReference type="PROSITE" id="PS01359">
    <property type="entry name" value="ZF_PHD_1"/>
    <property type="match status" value="2"/>
</dbReference>
<feature type="region of interest" description="Disordered" evidence="7">
    <location>
        <begin position="2071"/>
        <end position="2143"/>
    </location>
</feature>
<evidence type="ECO:0000256" key="5">
    <source>
        <dbReference type="PROSITE-ProRule" id="PRU00175"/>
    </source>
</evidence>
<dbReference type="CDD" id="cd17919">
    <property type="entry name" value="DEXHc_Snf"/>
    <property type="match status" value="1"/>
</dbReference>
<dbReference type="InterPro" id="IPR019786">
    <property type="entry name" value="Zinc_finger_PHD-type_CS"/>
</dbReference>
<evidence type="ECO:0000256" key="4">
    <source>
        <dbReference type="ARBA" id="ARBA00022833"/>
    </source>
</evidence>
<dbReference type="SUPFAM" id="SSF52540">
    <property type="entry name" value="P-loop containing nucleoside triphosphate hydrolases"/>
    <property type="match status" value="2"/>
</dbReference>
<accession>A0A1J4MEY9</accession>
<feature type="compositionally biased region" description="Low complexity" evidence="7">
    <location>
        <begin position="260"/>
        <end position="271"/>
    </location>
</feature>
<feature type="compositionally biased region" description="Low complexity" evidence="7">
    <location>
        <begin position="773"/>
        <end position="787"/>
    </location>
</feature>
<evidence type="ECO:0000259" key="10">
    <source>
        <dbReference type="PROSITE" id="PS51192"/>
    </source>
</evidence>
<dbReference type="GO" id="GO:0008270">
    <property type="term" value="F:zinc ion binding"/>
    <property type="evidence" value="ECO:0007669"/>
    <property type="project" value="UniProtKB-KW"/>
</dbReference>
<feature type="domain" description="PHD-type" evidence="8">
    <location>
        <begin position="9"/>
        <end position="61"/>
    </location>
</feature>
<comment type="caution">
    <text evidence="12">The sequence shown here is derived from an EMBL/GenBank/DDBJ whole genome shotgun (WGS) entry which is preliminary data.</text>
</comment>
<feature type="coiled-coil region" evidence="6">
    <location>
        <begin position="1503"/>
        <end position="1530"/>
    </location>
</feature>
<dbReference type="PROSITE" id="PS51194">
    <property type="entry name" value="HELICASE_CTER"/>
    <property type="match status" value="1"/>
</dbReference>
<dbReference type="InterPro" id="IPR001965">
    <property type="entry name" value="Znf_PHD"/>
</dbReference>
<evidence type="ECO:0000256" key="2">
    <source>
        <dbReference type="ARBA" id="ARBA00022771"/>
    </source>
</evidence>
<dbReference type="SMART" id="SM00249">
    <property type="entry name" value="PHD"/>
    <property type="match status" value="5"/>
</dbReference>
<dbReference type="InterPro" id="IPR019787">
    <property type="entry name" value="Znf_PHD-finger"/>
</dbReference>
<evidence type="ECO:0000259" key="9">
    <source>
        <dbReference type="PROSITE" id="PS50089"/>
    </source>
</evidence>
<dbReference type="InterPro" id="IPR001650">
    <property type="entry name" value="Helicase_C-like"/>
</dbReference>
<feature type="compositionally biased region" description="Basic and acidic residues" evidence="7">
    <location>
        <begin position="1270"/>
        <end position="1285"/>
    </location>
</feature>
<keyword evidence="1" id="KW-0479">Metal-binding</keyword>
<evidence type="ECO:0000256" key="6">
    <source>
        <dbReference type="SAM" id="Coils"/>
    </source>
</evidence>
<dbReference type="OrthoDB" id="448448at2759"/>
<feature type="region of interest" description="Disordered" evidence="7">
    <location>
        <begin position="764"/>
        <end position="803"/>
    </location>
</feature>
<gene>
    <name evidence="12" type="ORF">cubi_03688</name>
</gene>
<feature type="domain" description="Helicase ATP-binding" evidence="10">
    <location>
        <begin position="369"/>
        <end position="535"/>
    </location>
</feature>
<dbReference type="SMART" id="SM00490">
    <property type="entry name" value="HELICc"/>
    <property type="match status" value="1"/>
</dbReference>
<dbReference type="InterPro" id="IPR049730">
    <property type="entry name" value="SNF2/RAD54-like_C"/>
</dbReference>
<dbReference type="VEuPathDB" id="CryptoDB:cubi_03688"/>
<keyword evidence="13" id="KW-1185">Reference proteome</keyword>
<feature type="domain" description="Helicase C-terminal" evidence="11">
    <location>
        <begin position="904"/>
        <end position="1070"/>
    </location>
</feature>
<dbReference type="PROSITE" id="PS51192">
    <property type="entry name" value="HELICASE_ATP_BIND_1"/>
    <property type="match status" value="1"/>
</dbReference>
<dbReference type="InterPro" id="IPR000330">
    <property type="entry name" value="SNF2_N"/>
</dbReference>
<dbReference type="CDD" id="cd18793">
    <property type="entry name" value="SF2_C_SNF"/>
    <property type="match status" value="1"/>
</dbReference>
<reference evidence="12 13" key="1">
    <citation type="submission" date="2016-10" db="EMBL/GenBank/DDBJ databases">
        <title>Reductive evolution of mitochondrial metabolism and differential evolution of invasion-related proteins in Cryptosporidium.</title>
        <authorList>
            <person name="Liu S."/>
            <person name="Roellig D.M."/>
            <person name="Guo Y."/>
            <person name="Li N."/>
            <person name="Frace M.A."/>
            <person name="Tang K."/>
            <person name="Zhang L."/>
            <person name="Feng Y."/>
            <person name="Xiao L."/>
        </authorList>
    </citation>
    <scope>NUCLEOTIDE SEQUENCE [LARGE SCALE GENOMIC DNA]</scope>
    <source>
        <strain evidence="12">39726</strain>
    </source>
</reference>
<feature type="domain" description="RING-type" evidence="9">
    <location>
        <begin position="12"/>
        <end position="59"/>
    </location>
</feature>
<feature type="domain" description="PHD-type" evidence="8">
    <location>
        <begin position="62"/>
        <end position="111"/>
    </location>
</feature>
<dbReference type="InterPro" id="IPR001841">
    <property type="entry name" value="Znf_RING"/>
</dbReference>
<dbReference type="SMART" id="SM00487">
    <property type="entry name" value="DEXDc"/>
    <property type="match status" value="1"/>
</dbReference>
<feature type="region of interest" description="Disordered" evidence="7">
    <location>
        <begin position="114"/>
        <end position="133"/>
    </location>
</feature>
<dbReference type="Gene3D" id="3.40.50.10810">
    <property type="entry name" value="Tandem AAA-ATPase domain"/>
    <property type="match status" value="1"/>
</dbReference>
<feature type="compositionally biased region" description="Low complexity" evidence="7">
    <location>
        <begin position="2117"/>
        <end position="2127"/>
    </location>
</feature>
<keyword evidence="6" id="KW-0175">Coiled coil</keyword>
<dbReference type="SUPFAM" id="SSF57903">
    <property type="entry name" value="FYVE/PHD zinc finger"/>
    <property type="match status" value="3"/>
</dbReference>
<feature type="compositionally biased region" description="Low complexity" evidence="7">
    <location>
        <begin position="1891"/>
        <end position="1902"/>
    </location>
</feature>
<proteinExistence type="predicted"/>
<feature type="domain" description="PHD-type" evidence="8">
    <location>
        <begin position="142"/>
        <end position="189"/>
    </location>
</feature>
<feature type="compositionally biased region" description="Polar residues" evidence="7">
    <location>
        <begin position="301"/>
        <end position="312"/>
    </location>
</feature>
<feature type="compositionally biased region" description="Acidic residues" evidence="7">
    <location>
        <begin position="286"/>
        <end position="300"/>
    </location>
</feature>
<organism evidence="12 13">
    <name type="scientific">Cryptosporidium ubiquitum</name>
    <dbReference type="NCBI Taxonomy" id="857276"/>
    <lineage>
        <taxon>Eukaryota</taxon>
        <taxon>Sar</taxon>
        <taxon>Alveolata</taxon>
        <taxon>Apicomplexa</taxon>
        <taxon>Conoidasida</taxon>
        <taxon>Coccidia</taxon>
        <taxon>Eucoccidiorida</taxon>
        <taxon>Eimeriorina</taxon>
        <taxon>Cryptosporidiidae</taxon>
        <taxon>Cryptosporidium</taxon>
    </lineage>
</organism>
<dbReference type="InterPro" id="IPR038718">
    <property type="entry name" value="SNF2-like_sf"/>
</dbReference>
<feature type="region of interest" description="Disordered" evidence="7">
    <location>
        <begin position="257"/>
        <end position="319"/>
    </location>
</feature>
<dbReference type="Pfam" id="PF00176">
    <property type="entry name" value="SNF2-rel_dom"/>
    <property type="match status" value="1"/>
</dbReference>
<feature type="region of interest" description="Disordered" evidence="7">
    <location>
        <begin position="1345"/>
        <end position="1388"/>
    </location>
</feature>
<feature type="compositionally biased region" description="Low complexity" evidence="7">
    <location>
        <begin position="2081"/>
        <end position="2096"/>
    </location>
</feature>
<feature type="compositionally biased region" description="Basic and acidic residues" evidence="7">
    <location>
        <begin position="790"/>
        <end position="799"/>
    </location>
</feature>
<protein>
    <submittedName>
        <fullName evidence="12">ISWI related chromatinic protein</fullName>
    </submittedName>
</protein>
<dbReference type="InterPro" id="IPR013083">
    <property type="entry name" value="Znf_RING/FYVE/PHD"/>
</dbReference>